<organism evidence="11 12">
    <name type="scientific">Neisseria meningitidis serogroup C / serotype 2a (strain ATCC 700532 / DSM 15464 / FAM18)</name>
    <dbReference type="NCBI Taxonomy" id="272831"/>
    <lineage>
        <taxon>Bacteria</taxon>
        <taxon>Pseudomonadati</taxon>
        <taxon>Pseudomonadota</taxon>
        <taxon>Betaproteobacteria</taxon>
        <taxon>Neisseriales</taxon>
        <taxon>Neisseriaceae</taxon>
        <taxon>Neisseria</taxon>
    </lineage>
</organism>
<feature type="active site" description="Proton donor/acceptor" evidence="9">
    <location>
        <position position="211"/>
    </location>
</feature>
<dbReference type="InterPro" id="IPR000755">
    <property type="entry name" value="A_A_dipeptidase"/>
</dbReference>
<evidence type="ECO:0000256" key="3">
    <source>
        <dbReference type="ARBA" id="ARBA00022723"/>
    </source>
</evidence>
<dbReference type="SUPFAM" id="SSF55166">
    <property type="entry name" value="Hedgehog/DD-peptidase"/>
    <property type="match status" value="1"/>
</dbReference>
<evidence type="ECO:0000256" key="8">
    <source>
        <dbReference type="ARBA" id="ARBA00023316"/>
    </source>
</evidence>
<feature type="site" description="Transition state stabilizer" evidence="9">
    <location>
        <position position="94"/>
    </location>
</feature>
<keyword evidence="3 9" id="KW-0479">Metal-binding</keyword>
<comment type="catalytic activity">
    <reaction evidence="1 9 10">
        <text>D-alanyl-D-alanine + H2O = 2 D-alanine</text>
        <dbReference type="Rhea" id="RHEA:20661"/>
        <dbReference type="ChEBI" id="CHEBI:15377"/>
        <dbReference type="ChEBI" id="CHEBI:57416"/>
        <dbReference type="ChEBI" id="CHEBI:57822"/>
        <dbReference type="EC" id="3.4.13.22"/>
    </reaction>
</comment>
<dbReference type="InterPro" id="IPR009045">
    <property type="entry name" value="Zn_M74/Hedgehog-like"/>
</dbReference>
<dbReference type="Gene3D" id="3.30.1380.10">
    <property type="match status" value="1"/>
</dbReference>
<evidence type="ECO:0000256" key="9">
    <source>
        <dbReference type="HAMAP-Rule" id="MF_01924"/>
    </source>
</evidence>
<proteinExistence type="inferred from homology"/>
<dbReference type="GO" id="GO:0071555">
    <property type="term" value="P:cell wall organization"/>
    <property type="evidence" value="ECO:0007669"/>
    <property type="project" value="UniProtKB-KW"/>
</dbReference>
<accession>A1KVK4</accession>
<comment type="function">
    <text evidence="9 10">Catalyzes hydrolysis of the D-alanyl-D-alanine dipeptide.</text>
</comment>
<dbReference type="KEGG" id="nmc:NMC1731"/>
<dbReference type="CDD" id="cd14843">
    <property type="entry name" value="D-Ala-D-Ala_dipeptidase_like"/>
    <property type="match status" value="1"/>
</dbReference>
<dbReference type="HAMAP" id="MF_01924">
    <property type="entry name" value="A_A_dipeptidase"/>
    <property type="match status" value="1"/>
</dbReference>
<keyword evidence="4 9" id="KW-0378">Hydrolase</keyword>
<sequence length="241" mass="27116">MMDKDKGSYAGIPVQNTKELVWQKIQDIPISECGEPLVSVGNTGRIRVNPVYFSQGIEGAINSVLLRRSVADRLTQVVSLLPEVYGLEIFDGWRPVIVQRALRENMKQEIEKRHPEYDEVQVREALDCFAADPDRAGMPLPHLTGGSVDVGLFDIKSGKSLDMGSEFDATGHLSYSDALEKEGEYFSSARNLRRILIHAMKEAGFSNLPTEWWHFDYGNQNWAYFTQQSNAVFGAVEEQDT</sequence>
<evidence type="ECO:0000256" key="10">
    <source>
        <dbReference type="PIRNR" id="PIRNR026671"/>
    </source>
</evidence>
<dbReference type="AlphaFoldDB" id="A1KVK4"/>
<gene>
    <name evidence="9 11" type="primary">ddpX</name>
    <name evidence="11" type="ordered locus">NMC1731</name>
</gene>
<dbReference type="PANTHER" id="PTHR43126">
    <property type="entry name" value="D-ALANYL-D-ALANINE DIPEPTIDASE"/>
    <property type="match status" value="1"/>
</dbReference>
<evidence type="ECO:0000256" key="2">
    <source>
        <dbReference type="ARBA" id="ARBA00022670"/>
    </source>
</evidence>
<evidence type="ECO:0000313" key="12">
    <source>
        <dbReference type="Proteomes" id="UP000002286"/>
    </source>
</evidence>
<dbReference type="EMBL" id="AM421808">
    <property type="protein sequence ID" value="CAM10908.1"/>
    <property type="molecule type" value="Genomic_DNA"/>
</dbReference>
<dbReference type="EC" id="3.4.13.22" evidence="9 10"/>
<comment type="cofactor">
    <cofactor evidence="9">
        <name>Zn(2+)</name>
        <dbReference type="ChEBI" id="CHEBI:29105"/>
    </cofactor>
    <text evidence="9">Binds 1 zinc ion per subunit.</text>
</comment>
<dbReference type="PIRSF" id="PIRSF026671">
    <property type="entry name" value="AA_dipeptidase"/>
    <property type="match status" value="1"/>
</dbReference>
<keyword evidence="5 9" id="KW-0862">Zinc</keyword>
<dbReference type="GO" id="GO:0008270">
    <property type="term" value="F:zinc ion binding"/>
    <property type="evidence" value="ECO:0007669"/>
    <property type="project" value="UniProtKB-UniRule"/>
</dbReference>
<evidence type="ECO:0000313" key="11">
    <source>
        <dbReference type="EMBL" id="CAM10908.1"/>
    </source>
</evidence>
<reference evidence="11 12" key="1">
    <citation type="journal article" date="2007" name="PLoS Genet.">
        <title>Meningococcal genetic variation mechanisms viewed through comparative analysis of serogroup C strain FAM18.</title>
        <authorList>
            <person name="Bentley S.D."/>
            <person name="Vernikos G.S."/>
            <person name="Snyder L.A.S."/>
            <person name="Churcher C."/>
            <person name="Arrowsmith C."/>
            <person name="Chillingworth T."/>
            <person name="Cronin A."/>
            <person name="Davis P.H."/>
            <person name="Holroyd N.E."/>
            <person name="Jagels K."/>
            <person name="Maddison M."/>
            <person name="Moule S."/>
            <person name="Rabbinowitsch E."/>
            <person name="Sharp S."/>
            <person name="Unwin L."/>
            <person name="Whitehead S."/>
            <person name="Quail M.A."/>
            <person name="Achtman M."/>
            <person name="Barrell B."/>
            <person name="Saunders N.J."/>
            <person name="Parkhill J."/>
        </authorList>
    </citation>
    <scope>NUCLEOTIDE SEQUENCE [LARGE SCALE GENOMIC DNA]</scope>
    <source>
        <strain evidence="12">ATCC 700532 / DSM 15464 / FAM18</strain>
    </source>
</reference>
<feature type="binding site" evidence="9">
    <location>
        <position position="214"/>
    </location>
    <ligand>
        <name>Zn(2+)</name>
        <dbReference type="ChEBI" id="CHEBI:29105"/>
        <note>catalytic</note>
    </ligand>
</feature>
<feature type="binding site" evidence="9">
    <location>
        <position position="149"/>
    </location>
    <ligand>
        <name>Zn(2+)</name>
        <dbReference type="ChEBI" id="CHEBI:29105"/>
        <note>catalytic</note>
    </ligand>
</feature>
<dbReference type="HOGENOM" id="CLU_060744_2_2_4"/>
<feature type="binding site" evidence="9">
    <location>
        <position position="142"/>
    </location>
    <ligand>
        <name>Zn(2+)</name>
        <dbReference type="ChEBI" id="CHEBI:29105"/>
        <note>catalytic</note>
    </ligand>
</feature>
<evidence type="ECO:0000256" key="7">
    <source>
        <dbReference type="ARBA" id="ARBA00023049"/>
    </source>
</evidence>
<keyword evidence="6 9" id="KW-0224">Dipeptidase</keyword>
<comment type="similarity">
    <text evidence="9 10">Belongs to the peptidase M15D family.</text>
</comment>
<keyword evidence="8 10" id="KW-0961">Cell wall biogenesis/degradation</keyword>
<keyword evidence="7 9" id="KW-0482">Metalloprotease</keyword>
<evidence type="ECO:0000256" key="4">
    <source>
        <dbReference type="ARBA" id="ARBA00022801"/>
    </source>
</evidence>
<name>A1KVK4_NEIMF</name>
<protein>
    <recommendedName>
        <fullName evidence="9 10">D-alanyl-D-alanine dipeptidase</fullName>
        <shortName evidence="9 10">D-Ala-D-Ala dipeptidase</shortName>
        <ecNumber evidence="9 10">3.4.13.22</ecNumber>
    </recommendedName>
</protein>
<dbReference type="GO" id="GO:0008237">
    <property type="term" value="F:metallopeptidase activity"/>
    <property type="evidence" value="ECO:0007669"/>
    <property type="project" value="UniProtKB-KW"/>
</dbReference>
<dbReference type="GO" id="GO:0006508">
    <property type="term" value="P:proteolysis"/>
    <property type="evidence" value="ECO:0007669"/>
    <property type="project" value="UniProtKB-KW"/>
</dbReference>
<dbReference type="Pfam" id="PF01427">
    <property type="entry name" value="Peptidase_M15"/>
    <property type="match status" value="1"/>
</dbReference>
<dbReference type="GO" id="GO:0160237">
    <property type="term" value="F:D-Ala-D-Ala dipeptidase activity"/>
    <property type="evidence" value="ECO:0007669"/>
    <property type="project" value="UniProtKB-EC"/>
</dbReference>
<keyword evidence="2 9" id="KW-0645">Protease</keyword>
<evidence type="ECO:0000256" key="5">
    <source>
        <dbReference type="ARBA" id="ARBA00022833"/>
    </source>
</evidence>
<evidence type="ECO:0000256" key="6">
    <source>
        <dbReference type="ARBA" id="ARBA00022997"/>
    </source>
</evidence>
<dbReference type="Proteomes" id="UP000002286">
    <property type="component" value="Chromosome"/>
</dbReference>
<evidence type="ECO:0000256" key="1">
    <source>
        <dbReference type="ARBA" id="ARBA00001362"/>
    </source>
</evidence>